<evidence type="ECO:0000313" key="2">
    <source>
        <dbReference type="Proteomes" id="UP000240883"/>
    </source>
</evidence>
<evidence type="ECO:0000313" key="1">
    <source>
        <dbReference type="EMBL" id="PSN69609.1"/>
    </source>
</evidence>
<keyword evidence="2" id="KW-1185">Reference proteome</keyword>
<dbReference type="AlphaFoldDB" id="A0A2T2NW69"/>
<dbReference type="STRING" id="1448308.A0A2T2NW69"/>
<dbReference type="OrthoDB" id="4436466at2759"/>
<dbReference type="Proteomes" id="UP000240883">
    <property type="component" value="Unassembled WGS sequence"/>
</dbReference>
<dbReference type="EMBL" id="KZ678132">
    <property type="protein sequence ID" value="PSN69609.1"/>
    <property type="molecule type" value="Genomic_DNA"/>
</dbReference>
<name>A0A2T2NW69_CORCC</name>
<organism evidence="1 2">
    <name type="scientific">Corynespora cassiicola Philippines</name>
    <dbReference type="NCBI Taxonomy" id="1448308"/>
    <lineage>
        <taxon>Eukaryota</taxon>
        <taxon>Fungi</taxon>
        <taxon>Dikarya</taxon>
        <taxon>Ascomycota</taxon>
        <taxon>Pezizomycotina</taxon>
        <taxon>Dothideomycetes</taxon>
        <taxon>Pleosporomycetidae</taxon>
        <taxon>Pleosporales</taxon>
        <taxon>Corynesporascaceae</taxon>
        <taxon>Corynespora</taxon>
    </lineage>
</organism>
<gene>
    <name evidence="1" type="ORF">BS50DRAFT_608468</name>
</gene>
<sequence>MVYLKSKSTVIAPLPADDPIWTSKAYDLVNPTRKPNLNDLVSQRIRASSVRPELLENQGDLTQELCRGIWSGFAYTPQRLLLTAMSRDATTSAQLWEVEKLGSAEYKAGTKITNMFEVLSTSPDHVLLRLMGKEDAQGGRDLDGLIEISTKIISGENGEDLSNTEIELSFKSCFLGASGRVESWLHFWYARALLETGSWKLLS</sequence>
<reference evidence="1 2" key="1">
    <citation type="journal article" date="2018" name="Front. Microbiol.">
        <title>Genome-Wide Analysis of Corynespora cassiicola Leaf Fall Disease Putative Effectors.</title>
        <authorList>
            <person name="Lopez D."/>
            <person name="Ribeiro S."/>
            <person name="Label P."/>
            <person name="Fumanal B."/>
            <person name="Venisse J.S."/>
            <person name="Kohler A."/>
            <person name="de Oliveira R.R."/>
            <person name="Labutti K."/>
            <person name="Lipzen A."/>
            <person name="Lail K."/>
            <person name="Bauer D."/>
            <person name="Ohm R.A."/>
            <person name="Barry K.W."/>
            <person name="Spatafora J."/>
            <person name="Grigoriev I.V."/>
            <person name="Martin F.M."/>
            <person name="Pujade-Renaud V."/>
        </authorList>
    </citation>
    <scope>NUCLEOTIDE SEQUENCE [LARGE SCALE GENOMIC DNA]</scope>
    <source>
        <strain evidence="1 2">Philippines</strain>
    </source>
</reference>
<accession>A0A2T2NW69</accession>
<proteinExistence type="predicted"/>
<protein>
    <submittedName>
        <fullName evidence="1">Uncharacterized protein</fullName>
    </submittedName>
</protein>